<dbReference type="Pfam" id="PF00249">
    <property type="entry name" value="Myb_DNA-binding"/>
    <property type="match status" value="1"/>
</dbReference>
<dbReference type="InterPro" id="IPR017930">
    <property type="entry name" value="Myb_dom"/>
</dbReference>
<sequence length="517" mass="57613">MDIDPDIAIWVLEFLLRQPLEDRIVNSLLRALPLPRENPKLQKLILLKKLESEMSRNSISESILELLEQLEEIEFRQGSEMVSDAMKHAYCSVAVECTVKLLVSGDGVESSSKFKFFEAVKRVWRGRIGRMEKLVEKGGLGSEELWVWKDEIEAAVWEDNVCQSVLKKSEGVNAVEALNAYLREEKEKMGPSFLELVAEKVKNDDVLQGMIGVGSVDQVAANEAPLCSVGRDTDVGNVNNDMQKGKIKLRDKLVGLRRSTGLASRKARRAKIVESDEMKIGPSSKNYNLPHSPEVNRVREALESSSLELQAVVKDPLPDALQLAGAISGVAREDKDHDPIEENHVAGNQFVVDGAGVIHATVRNVNDMHKRSLMERNSSAHTYEWDESQEDRADCGVRLQLPSPRVINVSPLDRYETANIKKRRKARKWSPLEEDTLRAGVQKYGKGNWKVILTTHPDIFEGRTENGCFAYSFSANVKAARDVANDNGASLPGPGSCNGSMPDHLKRALVVKRDETL</sequence>
<reference evidence="5" key="1">
    <citation type="submission" date="2020-06" db="EMBL/GenBank/DDBJ databases">
        <authorList>
            <person name="Li T."/>
            <person name="Hu X."/>
            <person name="Zhang T."/>
            <person name="Song X."/>
            <person name="Zhang H."/>
            <person name="Dai N."/>
            <person name="Sheng W."/>
            <person name="Hou X."/>
            <person name="Wei L."/>
        </authorList>
    </citation>
    <scope>NUCLEOTIDE SEQUENCE</scope>
    <source>
        <strain evidence="5">3651</strain>
        <tissue evidence="5">Leaf</tissue>
    </source>
</reference>
<keyword evidence="2" id="KW-0539">Nucleus</keyword>
<evidence type="ECO:0000256" key="2">
    <source>
        <dbReference type="ARBA" id="ARBA00023242"/>
    </source>
</evidence>
<keyword evidence="6" id="KW-1185">Reference proteome</keyword>
<comment type="subcellular location">
    <subcellularLocation>
        <location evidence="1">Nucleus</location>
    </subcellularLocation>
</comment>
<evidence type="ECO:0000313" key="6">
    <source>
        <dbReference type="Proteomes" id="UP001293254"/>
    </source>
</evidence>
<dbReference type="PROSITE" id="PS50090">
    <property type="entry name" value="MYB_LIKE"/>
    <property type="match status" value="1"/>
</dbReference>
<evidence type="ECO:0000259" key="3">
    <source>
        <dbReference type="PROSITE" id="PS50090"/>
    </source>
</evidence>
<organism evidence="5 6">
    <name type="scientific">Sesamum alatum</name>
    <dbReference type="NCBI Taxonomy" id="300844"/>
    <lineage>
        <taxon>Eukaryota</taxon>
        <taxon>Viridiplantae</taxon>
        <taxon>Streptophyta</taxon>
        <taxon>Embryophyta</taxon>
        <taxon>Tracheophyta</taxon>
        <taxon>Spermatophyta</taxon>
        <taxon>Magnoliopsida</taxon>
        <taxon>eudicotyledons</taxon>
        <taxon>Gunneridae</taxon>
        <taxon>Pentapetalae</taxon>
        <taxon>asterids</taxon>
        <taxon>lamiids</taxon>
        <taxon>Lamiales</taxon>
        <taxon>Pedaliaceae</taxon>
        <taxon>Sesamum</taxon>
    </lineage>
</organism>
<dbReference type="PROSITE" id="PS51294">
    <property type="entry name" value="HTH_MYB"/>
    <property type="match status" value="1"/>
</dbReference>
<evidence type="ECO:0000313" key="5">
    <source>
        <dbReference type="EMBL" id="KAK4440904.1"/>
    </source>
</evidence>
<evidence type="ECO:0000256" key="1">
    <source>
        <dbReference type="ARBA" id="ARBA00004123"/>
    </source>
</evidence>
<dbReference type="CDD" id="cd11660">
    <property type="entry name" value="SANT_TRF"/>
    <property type="match status" value="1"/>
</dbReference>
<protein>
    <submittedName>
        <fullName evidence="5">Uncharacterized protein</fullName>
    </submittedName>
</protein>
<dbReference type="InterPro" id="IPR001005">
    <property type="entry name" value="SANT/Myb"/>
</dbReference>
<dbReference type="Proteomes" id="UP001293254">
    <property type="component" value="Unassembled WGS sequence"/>
</dbReference>
<gene>
    <name evidence="5" type="ORF">Salat_0425300</name>
</gene>
<dbReference type="AlphaFoldDB" id="A0AAE1Z330"/>
<feature type="domain" description="HTH myb-type" evidence="4">
    <location>
        <begin position="421"/>
        <end position="480"/>
    </location>
</feature>
<dbReference type="PANTHER" id="PTHR46993:SF6">
    <property type="entry name" value="MYB TRANSCRIPTION FACTOR"/>
    <property type="match status" value="1"/>
</dbReference>
<name>A0AAE1Z330_9LAMI</name>
<dbReference type="Gene3D" id="1.10.10.60">
    <property type="entry name" value="Homeodomain-like"/>
    <property type="match status" value="1"/>
</dbReference>
<accession>A0AAE1Z330</accession>
<dbReference type="InterPro" id="IPR009057">
    <property type="entry name" value="Homeodomain-like_sf"/>
</dbReference>
<evidence type="ECO:0000259" key="4">
    <source>
        <dbReference type="PROSITE" id="PS51294"/>
    </source>
</evidence>
<reference evidence="5" key="2">
    <citation type="journal article" date="2024" name="Plant">
        <title>Genomic evolution and insights into agronomic trait innovations of Sesamum species.</title>
        <authorList>
            <person name="Miao H."/>
            <person name="Wang L."/>
            <person name="Qu L."/>
            <person name="Liu H."/>
            <person name="Sun Y."/>
            <person name="Le M."/>
            <person name="Wang Q."/>
            <person name="Wei S."/>
            <person name="Zheng Y."/>
            <person name="Lin W."/>
            <person name="Duan Y."/>
            <person name="Cao H."/>
            <person name="Xiong S."/>
            <person name="Wang X."/>
            <person name="Wei L."/>
            <person name="Li C."/>
            <person name="Ma Q."/>
            <person name="Ju M."/>
            <person name="Zhao R."/>
            <person name="Li G."/>
            <person name="Mu C."/>
            <person name="Tian Q."/>
            <person name="Mei H."/>
            <person name="Zhang T."/>
            <person name="Gao T."/>
            <person name="Zhang H."/>
        </authorList>
    </citation>
    <scope>NUCLEOTIDE SEQUENCE</scope>
    <source>
        <strain evidence="5">3651</strain>
    </source>
</reference>
<feature type="domain" description="Myb-like" evidence="3">
    <location>
        <begin position="421"/>
        <end position="468"/>
    </location>
</feature>
<proteinExistence type="predicted"/>
<dbReference type="PANTHER" id="PTHR46993">
    <property type="entry name" value="MYB TRANSCRIPTION FACTOR"/>
    <property type="match status" value="1"/>
</dbReference>
<dbReference type="EMBL" id="JACGWO010000001">
    <property type="protein sequence ID" value="KAK4440904.1"/>
    <property type="molecule type" value="Genomic_DNA"/>
</dbReference>
<comment type="caution">
    <text evidence="5">The sequence shown here is derived from an EMBL/GenBank/DDBJ whole genome shotgun (WGS) entry which is preliminary data.</text>
</comment>
<dbReference type="SUPFAM" id="SSF46689">
    <property type="entry name" value="Homeodomain-like"/>
    <property type="match status" value="1"/>
</dbReference>
<dbReference type="GO" id="GO:0005634">
    <property type="term" value="C:nucleus"/>
    <property type="evidence" value="ECO:0007669"/>
    <property type="project" value="UniProtKB-SubCell"/>
</dbReference>